<dbReference type="InterPro" id="IPR055270">
    <property type="entry name" value="Glyco_tran_10_C"/>
</dbReference>
<keyword evidence="12" id="KW-0961">Cell wall biogenesis/degradation</keyword>
<evidence type="ECO:0000256" key="5">
    <source>
        <dbReference type="ARBA" id="ARBA00022679"/>
    </source>
</evidence>
<keyword evidence="8" id="KW-1133">Transmembrane helix</keyword>
<feature type="domain" description="Fucosyltransferase C-terminal" evidence="15">
    <location>
        <begin position="459"/>
        <end position="625"/>
    </location>
</feature>
<evidence type="ECO:0000256" key="3">
    <source>
        <dbReference type="ARBA" id="ARBA00008919"/>
    </source>
</evidence>
<keyword evidence="10" id="KW-0472">Membrane</keyword>
<keyword evidence="9 13" id="KW-0333">Golgi apparatus</keyword>
<comment type="caution">
    <text evidence="16">The sequence shown here is derived from an EMBL/GenBank/DDBJ whole genome shotgun (WGS) entry which is preliminary data.</text>
</comment>
<keyword evidence="4 13" id="KW-0328">Glycosyltransferase</keyword>
<evidence type="ECO:0000256" key="7">
    <source>
        <dbReference type="ARBA" id="ARBA00022968"/>
    </source>
</evidence>
<dbReference type="EC" id="2.4.1.-" evidence="13"/>
<dbReference type="Proteomes" id="UP000824120">
    <property type="component" value="Chromosome 2"/>
</dbReference>
<comment type="similarity">
    <text evidence="3 13">Belongs to the glycosyltransferase 10 family.</text>
</comment>
<reference evidence="16 17" key="1">
    <citation type="submission" date="2020-09" db="EMBL/GenBank/DDBJ databases">
        <title>De no assembly of potato wild relative species, Solanum commersonii.</title>
        <authorList>
            <person name="Cho K."/>
        </authorList>
    </citation>
    <scope>NUCLEOTIDE SEQUENCE [LARGE SCALE GENOMIC DNA]</scope>
    <source>
        <strain evidence="16">LZ3.2</strain>
        <tissue evidence="16">Leaf</tissue>
    </source>
</reference>
<evidence type="ECO:0000313" key="17">
    <source>
        <dbReference type="Proteomes" id="UP000824120"/>
    </source>
</evidence>
<keyword evidence="17" id="KW-1185">Reference proteome</keyword>
<sequence length="751" mass="84455">MEQSSRKERPSSSSESCANELTRLNSGASSLSVADSKDTLLQGGNATKDKYTGWTNAKHNAFLDCLEASFVKQLHRSMALRAGSVEMNLSCRNLSEELSAHVNKASKQLPFLRRGSWKKIKTVRQPPVVYIAADSHDCLKYLHGDGHHQVLDSQFCSEFLCKGKRTRDERSSSSCEYKTRSHLIPSKPGELQKTVCRVTEGSGQNFLDEDSDENSRCKKMKTASVDTTDQEQRFMATGIPIQRFPWADEAPSSIGSSSISNVPNKKWRNWLPLFVALVFIAEISFLSKIDMAEKANLVNSWADSFYQFTTSSRSTTELAVDEAELGVLVSVVDQGLVPGGCEEWLEREDSVAFSRDFDKEPILVHGREQTFNSCPVGCKFGTNFDKKSDAAFRLPRQAGIASVLQSMESAQYYAENNITLARRRGYDVVMTTSLSSDVPVGYFSWAEYDIMAPVQPKTENALAAAFISNCGARNFRLQALEALERANIRIDSYGSCHHNKAEKVDKVEALKRYKFSLAFENSNEEDYVTEKFFQSLVAGSIPVVVGAPNIQDFAPSPTSVLHIKELKDAVSVAKTMKYLAENPVAYNESLRWKFEGPSDAFKALVDMAAVHSSCRLCIFLATRIREKEERSPKFMKRPCKCTRGTETVYHVYVRERGRFEMDSIFLRSNDLSLQAFESAVLAKFKSVKHVPVWKEERPQVLRGGDELKLHKVYPVGLTQRQALYSFRFNGDTEFKNYIESHPCARFEAIFV</sequence>
<dbReference type="InterPro" id="IPR038577">
    <property type="entry name" value="GT10-like_C_sf"/>
</dbReference>
<dbReference type="PANTHER" id="PTHR11929">
    <property type="entry name" value="ALPHA- 1,3 -FUCOSYLTRANSFERASE"/>
    <property type="match status" value="1"/>
</dbReference>
<evidence type="ECO:0000256" key="2">
    <source>
        <dbReference type="ARBA" id="ARBA00004922"/>
    </source>
</evidence>
<keyword evidence="11" id="KW-0325">Glycoprotein</keyword>
<comment type="pathway">
    <text evidence="2">Protein modification; protein glycosylation.</text>
</comment>
<dbReference type="AlphaFoldDB" id="A0A9J6AM25"/>
<evidence type="ECO:0000256" key="11">
    <source>
        <dbReference type="ARBA" id="ARBA00023180"/>
    </source>
</evidence>
<proteinExistence type="inferred from homology"/>
<evidence type="ECO:0000256" key="8">
    <source>
        <dbReference type="ARBA" id="ARBA00022989"/>
    </source>
</evidence>
<name>A0A9J6AM25_SOLCO</name>
<dbReference type="EMBL" id="JACXVP010000002">
    <property type="protein sequence ID" value="KAG5625154.1"/>
    <property type="molecule type" value="Genomic_DNA"/>
</dbReference>
<gene>
    <name evidence="16" type="ORF">H5410_010372</name>
</gene>
<dbReference type="PANTHER" id="PTHR11929:SF246">
    <property type="entry name" value="FUCOSYLTRANSFERASE"/>
    <property type="match status" value="1"/>
</dbReference>
<evidence type="ECO:0000256" key="14">
    <source>
        <dbReference type="SAM" id="MobiDB-lite"/>
    </source>
</evidence>
<feature type="compositionally biased region" description="Basic and acidic residues" evidence="14">
    <location>
        <begin position="1"/>
        <end position="10"/>
    </location>
</feature>
<organism evidence="16 17">
    <name type="scientific">Solanum commersonii</name>
    <name type="common">Commerson's wild potato</name>
    <name type="synonym">Commerson's nightshade</name>
    <dbReference type="NCBI Taxonomy" id="4109"/>
    <lineage>
        <taxon>Eukaryota</taxon>
        <taxon>Viridiplantae</taxon>
        <taxon>Streptophyta</taxon>
        <taxon>Embryophyta</taxon>
        <taxon>Tracheophyta</taxon>
        <taxon>Spermatophyta</taxon>
        <taxon>Magnoliopsida</taxon>
        <taxon>eudicotyledons</taxon>
        <taxon>Gunneridae</taxon>
        <taxon>Pentapetalae</taxon>
        <taxon>asterids</taxon>
        <taxon>lamiids</taxon>
        <taxon>Solanales</taxon>
        <taxon>Solanaceae</taxon>
        <taxon>Solanoideae</taxon>
        <taxon>Solaneae</taxon>
        <taxon>Solanum</taxon>
    </lineage>
</organism>
<dbReference type="SUPFAM" id="SSF53756">
    <property type="entry name" value="UDP-Glycosyltransferase/glycogen phosphorylase"/>
    <property type="match status" value="1"/>
</dbReference>
<evidence type="ECO:0000256" key="4">
    <source>
        <dbReference type="ARBA" id="ARBA00022676"/>
    </source>
</evidence>
<evidence type="ECO:0000313" key="16">
    <source>
        <dbReference type="EMBL" id="KAG5625154.1"/>
    </source>
</evidence>
<dbReference type="FunFam" id="3.40.50.11660:FF:000005">
    <property type="entry name" value="Glycoprotein 3-alpha-L-fucosyltransferase A"/>
    <property type="match status" value="1"/>
</dbReference>
<keyword evidence="7" id="KW-0735">Signal-anchor</keyword>
<dbReference type="GO" id="GO:0008417">
    <property type="term" value="F:fucosyltransferase activity"/>
    <property type="evidence" value="ECO:0007669"/>
    <property type="project" value="InterPro"/>
</dbReference>
<evidence type="ECO:0000259" key="15">
    <source>
        <dbReference type="Pfam" id="PF00852"/>
    </source>
</evidence>
<dbReference type="GO" id="GO:0071555">
    <property type="term" value="P:cell wall organization"/>
    <property type="evidence" value="ECO:0007669"/>
    <property type="project" value="UniProtKB-KW"/>
</dbReference>
<dbReference type="GO" id="GO:0032580">
    <property type="term" value="C:Golgi cisterna membrane"/>
    <property type="evidence" value="ECO:0007669"/>
    <property type="project" value="UniProtKB-SubCell"/>
</dbReference>
<protein>
    <recommendedName>
        <fullName evidence="13">Fucosyltransferase</fullName>
        <ecNumber evidence="13">2.4.1.-</ecNumber>
    </recommendedName>
</protein>
<evidence type="ECO:0000256" key="10">
    <source>
        <dbReference type="ARBA" id="ARBA00023136"/>
    </source>
</evidence>
<comment type="subcellular location">
    <subcellularLocation>
        <location evidence="1 13">Golgi apparatus</location>
        <location evidence="1 13">Golgi stack membrane</location>
        <topology evidence="1 13">Single-pass type II membrane protein</topology>
    </subcellularLocation>
</comment>
<keyword evidence="6 13" id="KW-0812">Transmembrane</keyword>
<evidence type="ECO:0000256" key="6">
    <source>
        <dbReference type="ARBA" id="ARBA00022692"/>
    </source>
</evidence>
<dbReference type="Pfam" id="PF00852">
    <property type="entry name" value="Glyco_transf_10"/>
    <property type="match status" value="1"/>
</dbReference>
<dbReference type="Gene3D" id="3.40.50.11660">
    <property type="entry name" value="Glycosyl transferase family 10, C-terminal domain"/>
    <property type="match status" value="1"/>
</dbReference>
<evidence type="ECO:0000256" key="12">
    <source>
        <dbReference type="ARBA" id="ARBA00023316"/>
    </source>
</evidence>
<dbReference type="InterPro" id="IPR001503">
    <property type="entry name" value="Glyco_trans_10"/>
</dbReference>
<evidence type="ECO:0000256" key="9">
    <source>
        <dbReference type="ARBA" id="ARBA00023034"/>
    </source>
</evidence>
<feature type="region of interest" description="Disordered" evidence="14">
    <location>
        <begin position="1"/>
        <end position="20"/>
    </location>
</feature>
<evidence type="ECO:0000256" key="13">
    <source>
        <dbReference type="RuleBase" id="RU003832"/>
    </source>
</evidence>
<dbReference type="OrthoDB" id="427096at2759"/>
<keyword evidence="5 13" id="KW-0808">Transferase</keyword>
<accession>A0A9J6AM25</accession>
<evidence type="ECO:0000256" key="1">
    <source>
        <dbReference type="ARBA" id="ARBA00004447"/>
    </source>
</evidence>